<keyword evidence="11 18" id="KW-0547">Nucleotide-binding</keyword>
<dbReference type="Proteomes" id="UP000465601">
    <property type="component" value="Unassembled WGS sequence"/>
</dbReference>
<dbReference type="EMBL" id="WBZB01000025">
    <property type="protein sequence ID" value="KAB3529873.1"/>
    <property type="molecule type" value="Genomic_DNA"/>
</dbReference>
<dbReference type="InterPro" id="IPR001645">
    <property type="entry name" value="Folylpolyglutamate_synth"/>
</dbReference>
<proteinExistence type="inferred from homology"/>
<comment type="cofactor">
    <cofactor evidence="1">
        <name>Mg(2+)</name>
        <dbReference type="ChEBI" id="CHEBI:18420"/>
    </cofactor>
</comment>
<dbReference type="EC" id="6.3.2.17" evidence="7"/>
<dbReference type="GO" id="GO:0008841">
    <property type="term" value="F:dihydrofolate synthase activity"/>
    <property type="evidence" value="ECO:0007669"/>
    <property type="project" value="UniProtKB-EC"/>
</dbReference>
<dbReference type="NCBIfam" id="TIGR01499">
    <property type="entry name" value="folC"/>
    <property type="match status" value="1"/>
</dbReference>
<comment type="pathway">
    <text evidence="2">Cofactor biosynthesis; tetrahydrofolate biosynthesis; 7,8-dihydrofolate from 2-amino-4-hydroxy-6-hydroxymethyl-7,8-dihydropteridine diphosphate and 4-aminobenzoate: step 2/2.</text>
</comment>
<organism evidence="21 22">
    <name type="scientific">Alkaliphilus serpentinus</name>
    <dbReference type="NCBI Taxonomy" id="1482731"/>
    <lineage>
        <taxon>Bacteria</taxon>
        <taxon>Bacillati</taxon>
        <taxon>Bacillota</taxon>
        <taxon>Clostridia</taxon>
        <taxon>Peptostreptococcales</taxon>
        <taxon>Natronincolaceae</taxon>
        <taxon>Alkaliphilus</taxon>
    </lineage>
</organism>
<evidence type="ECO:0000256" key="6">
    <source>
        <dbReference type="ARBA" id="ARBA00013023"/>
    </source>
</evidence>
<dbReference type="PANTHER" id="PTHR11136">
    <property type="entry name" value="FOLYLPOLYGLUTAMATE SYNTHASE-RELATED"/>
    <property type="match status" value="1"/>
</dbReference>
<evidence type="ECO:0000256" key="18">
    <source>
        <dbReference type="PIRNR" id="PIRNR001563"/>
    </source>
</evidence>
<evidence type="ECO:0000259" key="19">
    <source>
        <dbReference type="Pfam" id="PF02875"/>
    </source>
</evidence>
<comment type="similarity">
    <text evidence="4 18">Belongs to the folylpolyglutamate synthase family.</text>
</comment>
<name>A0A833HNT3_9FIRM</name>
<evidence type="ECO:0000256" key="8">
    <source>
        <dbReference type="ARBA" id="ARBA00019357"/>
    </source>
</evidence>
<dbReference type="InterPro" id="IPR018109">
    <property type="entry name" value="Folylpolyglutamate_synth_CS"/>
</dbReference>
<dbReference type="PROSITE" id="PS01012">
    <property type="entry name" value="FOLYLPOLYGLU_SYNT_2"/>
    <property type="match status" value="1"/>
</dbReference>
<evidence type="ECO:0000256" key="13">
    <source>
        <dbReference type="ARBA" id="ARBA00022842"/>
    </source>
</evidence>
<dbReference type="SUPFAM" id="SSF53623">
    <property type="entry name" value="MurD-like peptide ligases, catalytic domain"/>
    <property type="match status" value="1"/>
</dbReference>
<comment type="catalytic activity">
    <reaction evidence="16">
        <text>(6S)-5,6,7,8-tetrahydrofolyl-(gamma-L-Glu)(n) + L-glutamate + ATP = (6S)-5,6,7,8-tetrahydrofolyl-(gamma-L-Glu)(n+1) + ADP + phosphate + H(+)</text>
        <dbReference type="Rhea" id="RHEA:10580"/>
        <dbReference type="Rhea" id="RHEA-COMP:14738"/>
        <dbReference type="Rhea" id="RHEA-COMP:14740"/>
        <dbReference type="ChEBI" id="CHEBI:15378"/>
        <dbReference type="ChEBI" id="CHEBI:29985"/>
        <dbReference type="ChEBI" id="CHEBI:30616"/>
        <dbReference type="ChEBI" id="CHEBI:43474"/>
        <dbReference type="ChEBI" id="CHEBI:141005"/>
        <dbReference type="ChEBI" id="CHEBI:456216"/>
        <dbReference type="EC" id="6.3.2.17"/>
    </reaction>
</comment>
<dbReference type="Pfam" id="PF02875">
    <property type="entry name" value="Mur_ligase_C"/>
    <property type="match status" value="1"/>
</dbReference>
<keyword evidence="12 18" id="KW-0067">ATP-binding</keyword>
<evidence type="ECO:0000256" key="5">
    <source>
        <dbReference type="ARBA" id="ARBA00011245"/>
    </source>
</evidence>
<evidence type="ECO:0000259" key="20">
    <source>
        <dbReference type="Pfam" id="PF08245"/>
    </source>
</evidence>
<keyword evidence="9 18" id="KW-0436">Ligase</keyword>
<evidence type="ECO:0000256" key="4">
    <source>
        <dbReference type="ARBA" id="ARBA00008276"/>
    </source>
</evidence>
<keyword evidence="22" id="KW-1185">Reference proteome</keyword>
<dbReference type="InterPro" id="IPR004101">
    <property type="entry name" value="Mur_ligase_C"/>
</dbReference>
<dbReference type="RefSeq" id="WP_151865972.1">
    <property type="nucleotide sequence ID" value="NZ_WBZB01000025.1"/>
</dbReference>
<feature type="domain" description="Mur ligase C-terminal" evidence="19">
    <location>
        <begin position="298"/>
        <end position="417"/>
    </location>
</feature>
<evidence type="ECO:0000256" key="16">
    <source>
        <dbReference type="ARBA" id="ARBA00047493"/>
    </source>
</evidence>
<keyword evidence="14" id="KW-0289">Folate biosynthesis</keyword>
<dbReference type="SUPFAM" id="SSF53244">
    <property type="entry name" value="MurD-like peptide ligases, peptide-binding domain"/>
    <property type="match status" value="1"/>
</dbReference>
<comment type="catalytic activity">
    <reaction evidence="17">
        <text>7,8-dihydropteroate + L-glutamate + ATP = 7,8-dihydrofolate + ADP + phosphate + H(+)</text>
        <dbReference type="Rhea" id="RHEA:23584"/>
        <dbReference type="ChEBI" id="CHEBI:15378"/>
        <dbReference type="ChEBI" id="CHEBI:17839"/>
        <dbReference type="ChEBI" id="CHEBI:29985"/>
        <dbReference type="ChEBI" id="CHEBI:30616"/>
        <dbReference type="ChEBI" id="CHEBI:43474"/>
        <dbReference type="ChEBI" id="CHEBI:57451"/>
        <dbReference type="ChEBI" id="CHEBI:456216"/>
        <dbReference type="EC" id="6.3.2.12"/>
    </reaction>
</comment>
<evidence type="ECO:0000256" key="11">
    <source>
        <dbReference type="ARBA" id="ARBA00022741"/>
    </source>
</evidence>
<evidence type="ECO:0000256" key="10">
    <source>
        <dbReference type="ARBA" id="ARBA00022723"/>
    </source>
</evidence>
<gene>
    <name evidence="21" type="ORF">F8153_08725</name>
</gene>
<dbReference type="GO" id="GO:0004326">
    <property type="term" value="F:tetrahydrofolylpolyglutamate synthase activity"/>
    <property type="evidence" value="ECO:0007669"/>
    <property type="project" value="UniProtKB-EC"/>
</dbReference>
<evidence type="ECO:0000256" key="9">
    <source>
        <dbReference type="ARBA" id="ARBA00022598"/>
    </source>
</evidence>
<dbReference type="Pfam" id="PF08245">
    <property type="entry name" value="Mur_ligase_M"/>
    <property type="match status" value="1"/>
</dbReference>
<evidence type="ECO:0000256" key="3">
    <source>
        <dbReference type="ARBA" id="ARBA00005150"/>
    </source>
</evidence>
<keyword evidence="10" id="KW-0479">Metal-binding</keyword>
<evidence type="ECO:0000313" key="22">
    <source>
        <dbReference type="Proteomes" id="UP000465601"/>
    </source>
</evidence>
<dbReference type="PIRSF" id="PIRSF001563">
    <property type="entry name" value="Folylpolyglu_synth"/>
    <property type="match status" value="1"/>
</dbReference>
<evidence type="ECO:0000256" key="15">
    <source>
        <dbReference type="ARBA" id="ARBA00030592"/>
    </source>
</evidence>
<dbReference type="PROSITE" id="PS01011">
    <property type="entry name" value="FOLYLPOLYGLU_SYNT_1"/>
    <property type="match status" value="1"/>
</dbReference>
<dbReference type="AlphaFoldDB" id="A0A833HNT3"/>
<comment type="pathway">
    <text evidence="3">Cofactor biosynthesis; tetrahydrofolylpolyglutamate biosynthesis.</text>
</comment>
<evidence type="ECO:0000256" key="14">
    <source>
        <dbReference type="ARBA" id="ARBA00022909"/>
    </source>
</evidence>
<evidence type="ECO:0000313" key="21">
    <source>
        <dbReference type="EMBL" id="KAB3529873.1"/>
    </source>
</evidence>
<evidence type="ECO:0000256" key="2">
    <source>
        <dbReference type="ARBA" id="ARBA00004799"/>
    </source>
</evidence>
<keyword evidence="13" id="KW-0460">Magnesium</keyword>
<dbReference type="InterPro" id="IPR013221">
    <property type="entry name" value="Mur_ligase_cen"/>
</dbReference>
<evidence type="ECO:0000256" key="7">
    <source>
        <dbReference type="ARBA" id="ARBA00013025"/>
    </source>
</evidence>
<protein>
    <recommendedName>
        <fullName evidence="8">Dihydrofolate synthase/folylpolyglutamate synthase</fullName>
        <ecNumber evidence="6">6.3.2.12</ecNumber>
        <ecNumber evidence="7">6.3.2.17</ecNumber>
    </recommendedName>
    <alternativeName>
        <fullName evidence="15">Tetrahydrofolylpolyglutamate synthase</fullName>
    </alternativeName>
</protein>
<dbReference type="Gene3D" id="3.90.190.20">
    <property type="entry name" value="Mur ligase, C-terminal domain"/>
    <property type="match status" value="1"/>
</dbReference>
<accession>A0A833HNT3</accession>
<dbReference type="EC" id="6.3.2.12" evidence="6"/>
<dbReference type="PANTHER" id="PTHR11136:SF0">
    <property type="entry name" value="DIHYDROFOLATE SYNTHETASE-RELATED"/>
    <property type="match status" value="1"/>
</dbReference>
<dbReference type="InterPro" id="IPR036565">
    <property type="entry name" value="Mur-like_cat_sf"/>
</dbReference>
<sequence>MNYQQALEHIHGTYKFGSKLGIENIKYLLSMLGDPHKKLKVIHIAGTNGKGSTASFLHQILMEEGYRVGLYTSPYLESFTERIKINGENIAEEKLARITEIVKEKIEEMVQEGRNHPTEFEVVTAIAFYYYAEEAIDLLVLEVGLGGRLDATNVVENPLLSIITPIGFDHMEYLGDTLEKIAFEKAGIIKENCPTVVYPQEPGVIEVFKEVCKERKSSLEVANFEDIILHRASIEEQSFTTTILGEEYKDLKIKLIGQHQIYNSITALTAIEVLKRRADIKVSKTAIYKGLENTRWPGRLEIVGQSPLIIIDGAHNIHGAVALKNSIELYLKDYSVTLVLGMLQDKDVEGFTSLVVPLVDRVIATKPDNPRAMDANNLAEKLTAFGKELFAENDIAKAVDLAIGNTPAGGVVLVAGSLYMIGEARRYIRSMNN</sequence>
<comment type="subunit">
    <text evidence="5">Monomer.</text>
</comment>
<reference evidence="21 22" key="1">
    <citation type="submission" date="2019-10" db="EMBL/GenBank/DDBJ databases">
        <title>Alkaliphilus serpentinus sp. nov. and Alkaliphilus pronyensis sp. nov., two novel anaerobic alkaliphilic species isolated from the serpentinized-hosted hydrothermal field of the Prony Bay (New Caledonia).</title>
        <authorList>
            <person name="Postec A."/>
        </authorList>
    </citation>
    <scope>NUCLEOTIDE SEQUENCE [LARGE SCALE GENOMIC DNA]</scope>
    <source>
        <strain evidence="21 22">LacT</strain>
    </source>
</reference>
<feature type="domain" description="Mur ligase central" evidence="20">
    <location>
        <begin position="44"/>
        <end position="270"/>
    </location>
</feature>
<evidence type="ECO:0000256" key="1">
    <source>
        <dbReference type="ARBA" id="ARBA00001946"/>
    </source>
</evidence>
<evidence type="ECO:0000256" key="17">
    <source>
        <dbReference type="ARBA" id="ARBA00049161"/>
    </source>
</evidence>
<dbReference type="InterPro" id="IPR036615">
    <property type="entry name" value="Mur_ligase_C_dom_sf"/>
</dbReference>
<dbReference type="OrthoDB" id="9809356at2"/>
<dbReference type="GO" id="GO:0046656">
    <property type="term" value="P:folic acid biosynthetic process"/>
    <property type="evidence" value="ECO:0007669"/>
    <property type="project" value="UniProtKB-KW"/>
</dbReference>
<dbReference type="GO" id="GO:0005524">
    <property type="term" value="F:ATP binding"/>
    <property type="evidence" value="ECO:0007669"/>
    <property type="project" value="UniProtKB-KW"/>
</dbReference>
<dbReference type="GO" id="GO:0046872">
    <property type="term" value="F:metal ion binding"/>
    <property type="evidence" value="ECO:0007669"/>
    <property type="project" value="UniProtKB-KW"/>
</dbReference>
<dbReference type="GO" id="GO:0005737">
    <property type="term" value="C:cytoplasm"/>
    <property type="evidence" value="ECO:0007669"/>
    <property type="project" value="TreeGrafter"/>
</dbReference>
<dbReference type="FunFam" id="3.40.1190.10:FF:000004">
    <property type="entry name" value="Dihydrofolate synthase/folylpolyglutamate synthase"/>
    <property type="match status" value="1"/>
</dbReference>
<comment type="caution">
    <text evidence="21">The sequence shown here is derived from an EMBL/GenBank/DDBJ whole genome shotgun (WGS) entry which is preliminary data.</text>
</comment>
<evidence type="ECO:0000256" key="12">
    <source>
        <dbReference type="ARBA" id="ARBA00022840"/>
    </source>
</evidence>
<dbReference type="Gene3D" id="3.40.1190.10">
    <property type="entry name" value="Mur-like, catalytic domain"/>
    <property type="match status" value="1"/>
</dbReference>